<accession>A0A0Q9XFS5</accession>
<dbReference type="Gene3D" id="2.30.30.40">
    <property type="entry name" value="SH3 Domains"/>
    <property type="match status" value="1"/>
</dbReference>
<evidence type="ECO:0000313" key="6">
    <source>
        <dbReference type="EMBL" id="KRG03518.1"/>
    </source>
</evidence>
<feature type="domain" description="DH" evidence="5">
    <location>
        <begin position="78"/>
        <end position="252"/>
    </location>
</feature>
<reference evidence="6 7" key="1">
    <citation type="journal article" date="2007" name="Nature">
        <title>Evolution of genes and genomes on the Drosophila phylogeny.</title>
        <authorList>
            <consortium name="Drosophila 12 Genomes Consortium"/>
            <person name="Clark A.G."/>
            <person name="Eisen M.B."/>
            <person name="Smith D.R."/>
            <person name="Bergman C.M."/>
            <person name="Oliver B."/>
            <person name="Markow T.A."/>
            <person name="Kaufman T.C."/>
            <person name="Kellis M."/>
            <person name="Gelbart W."/>
            <person name="Iyer V.N."/>
            <person name="Pollard D.A."/>
            <person name="Sackton T.B."/>
            <person name="Larracuente A.M."/>
            <person name="Singh N.D."/>
            <person name="Abad J.P."/>
            <person name="Abt D.N."/>
            <person name="Adryan B."/>
            <person name="Aguade M."/>
            <person name="Akashi H."/>
            <person name="Anderson W.W."/>
            <person name="Aquadro C.F."/>
            <person name="Ardell D.H."/>
            <person name="Arguello R."/>
            <person name="Artieri C.G."/>
            <person name="Barbash D.A."/>
            <person name="Barker D."/>
            <person name="Barsanti P."/>
            <person name="Batterham P."/>
            <person name="Batzoglou S."/>
            <person name="Begun D."/>
            <person name="Bhutkar A."/>
            <person name="Blanco E."/>
            <person name="Bosak S.A."/>
            <person name="Bradley R.K."/>
            <person name="Brand A.D."/>
            <person name="Brent M.R."/>
            <person name="Brooks A.N."/>
            <person name="Brown R.H."/>
            <person name="Butlin R.K."/>
            <person name="Caggese C."/>
            <person name="Calvi B.R."/>
            <person name="Bernardo de Carvalho A."/>
            <person name="Caspi A."/>
            <person name="Castrezana S."/>
            <person name="Celniker S.E."/>
            <person name="Chang J.L."/>
            <person name="Chapple C."/>
            <person name="Chatterji S."/>
            <person name="Chinwalla A."/>
            <person name="Civetta A."/>
            <person name="Clifton S.W."/>
            <person name="Comeron J.M."/>
            <person name="Costello J.C."/>
            <person name="Coyne J.A."/>
            <person name="Daub J."/>
            <person name="David R.G."/>
            <person name="Delcher A.L."/>
            <person name="Delehaunty K."/>
            <person name="Do C.B."/>
            <person name="Ebling H."/>
            <person name="Edwards K."/>
            <person name="Eickbush T."/>
            <person name="Evans J.D."/>
            <person name="Filipski A."/>
            <person name="Findeiss S."/>
            <person name="Freyhult E."/>
            <person name="Fulton L."/>
            <person name="Fulton R."/>
            <person name="Garcia A.C."/>
            <person name="Gardiner A."/>
            <person name="Garfield D.A."/>
            <person name="Garvin B.E."/>
            <person name="Gibson G."/>
            <person name="Gilbert D."/>
            <person name="Gnerre S."/>
            <person name="Godfrey J."/>
            <person name="Good R."/>
            <person name="Gotea V."/>
            <person name="Gravely B."/>
            <person name="Greenberg A.J."/>
            <person name="Griffiths-Jones S."/>
            <person name="Gross S."/>
            <person name="Guigo R."/>
            <person name="Gustafson E.A."/>
            <person name="Haerty W."/>
            <person name="Hahn M.W."/>
            <person name="Halligan D.L."/>
            <person name="Halpern A.L."/>
            <person name="Halter G.M."/>
            <person name="Han M.V."/>
            <person name="Heger A."/>
            <person name="Hillier L."/>
            <person name="Hinrichs A.S."/>
            <person name="Holmes I."/>
            <person name="Hoskins R.A."/>
            <person name="Hubisz M.J."/>
            <person name="Hultmark D."/>
            <person name="Huntley M.A."/>
            <person name="Jaffe D.B."/>
            <person name="Jagadeeshan S."/>
            <person name="Jeck W.R."/>
            <person name="Johnson J."/>
            <person name="Jones C.D."/>
            <person name="Jordan W.C."/>
            <person name="Karpen G.H."/>
            <person name="Kataoka E."/>
            <person name="Keightley P.D."/>
            <person name="Kheradpour P."/>
            <person name="Kirkness E.F."/>
            <person name="Koerich L.B."/>
            <person name="Kristiansen K."/>
            <person name="Kudrna D."/>
            <person name="Kulathinal R.J."/>
            <person name="Kumar S."/>
            <person name="Kwok R."/>
            <person name="Lander E."/>
            <person name="Langley C.H."/>
            <person name="Lapoint R."/>
            <person name="Lazzaro B.P."/>
            <person name="Lee S.J."/>
            <person name="Levesque L."/>
            <person name="Li R."/>
            <person name="Lin C.F."/>
            <person name="Lin M.F."/>
            <person name="Lindblad-Toh K."/>
            <person name="Llopart A."/>
            <person name="Long M."/>
            <person name="Low L."/>
            <person name="Lozovsky E."/>
            <person name="Lu J."/>
            <person name="Luo M."/>
            <person name="Machado C.A."/>
            <person name="Makalowski W."/>
            <person name="Marzo M."/>
            <person name="Matsuda M."/>
            <person name="Matzkin L."/>
            <person name="McAllister B."/>
            <person name="McBride C.S."/>
            <person name="McKernan B."/>
            <person name="McKernan K."/>
            <person name="Mendez-Lago M."/>
            <person name="Minx P."/>
            <person name="Mollenhauer M.U."/>
            <person name="Montooth K."/>
            <person name="Mount S.M."/>
            <person name="Mu X."/>
            <person name="Myers E."/>
            <person name="Negre B."/>
            <person name="Newfeld S."/>
            <person name="Nielsen R."/>
            <person name="Noor M.A."/>
            <person name="O'Grady P."/>
            <person name="Pachter L."/>
            <person name="Papaceit M."/>
            <person name="Parisi M.J."/>
            <person name="Parisi M."/>
            <person name="Parts L."/>
            <person name="Pedersen J.S."/>
            <person name="Pesole G."/>
            <person name="Phillippy A.M."/>
            <person name="Ponting C.P."/>
            <person name="Pop M."/>
            <person name="Porcelli D."/>
            <person name="Powell J.R."/>
            <person name="Prohaska S."/>
            <person name="Pruitt K."/>
            <person name="Puig M."/>
            <person name="Quesneville H."/>
            <person name="Ram K.R."/>
            <person name="Rand D."/>
            <person name="Rasmussen M.D."/>
            <person name="Reed L.K."/>
            <person name="Reenan R."/>
            <person name="Reily A."/>
            <person name="Remington K.A."/>
            <person name="Rieger T.T."/>
            <person name="Ritchie M.G."/>
            <person name="Robin C."/>
            <person name="Rogers Y.H."/>
            <person name="Rohde C."/>
            <person name="Rozas J."/>
            <person name="Rubenfield M.J."/>
            <person name="Ruiz A."/>
            <person name="Russo S."/>
            <person name="Salzberg S.L."/>
            <person name="Sanchez-Gracia A."/>
            <person name="Saranga D.J."/>
            <person name="Sato H."/>
            <person name="Schaeffer S.W."/>
            <person name="Schatz M.C."/>
            <person name="Schlenke T."/>
            <person name="Schwartz R."/>
            <person name="Segarra C."/>
            <person name="Singh R.S."/>
            <person name="Sirot L."/>
            <person name="Sirota M."/>
            <person name="Sisneros N.B."/>
            <person name="Smith C.D."/>
            <person name="Smith T.F."/>
            <person name="Spieth J."/>
            <person name="Stage D.E."/>
            <person name="Stark A."/>
            <person name="Stephan W."/>
            <person name="Strausberg R.L."/>
            <person name="Strempel S."/>
            <person name="Sturgill D."/>
            <person name="Sutton G."/>
            <person name="Sutton G.G."/>
            <person name="Tao W."/>
            <person name="Teichmann S."/>
            <person name="Tobari Y.N."/>
            <person name="Tomimura Y."/>
            <person name="Tsolas J.M."/>
            <person name="Valente V.L."/>
            <person name="Venter E."/>
            <person name="Venter J.C."/>
            <person name="Vicario S."/>
            <person name="Vieira F.G."/>
            <person name="Vilella A.J."/>
            <person name="Villasante A."/>
            <person name="Walenz B."/>
            <person name="Wang J."/>
            <person name="Wasserman M."/>
            <person name="Watts T."/>
            <person name="Wilson D."/>
            <person name="Wilson R.K."/>
            <person name="Wing R.A."/>
            <person name="Wolfner M.F."/>
            <person name="Wong A."/>
            <person name="Wong G.K."/>
            <person name="Wu C.I."/>
            <person name="Wu G."/>
            <person name="Yamamoto D."/>
            <person name="Yang H.P."/>
            <person name="Yang S.P."/>
            <person name="Yorke J.A."/>
            <person name="Yoshida K."/>
            <person name="Zdobnov E."/>
            <person name="Zhang P."/>
            <person name="Zhang Y."/>
            <person name="Zimin A.V."/>
            <person name="Baldwin J."/>
            <person name="Abdouelleil A."/>
            <person name="Abdulkadir J."/>
            <person name="Abebe A."/>
            <person name="Abera B."/>
            <person name="Abreu J."/>
            <person name="Acer S.C."/>
            <person name="Aftuck L."/>
            <person name="Alexander A."/>
            <person name="An P."/>
            <person name="Anderson E."/>
            <person name="Anderson S."/>
            <person name="Arachi H."/>
            <person name="Azer M."/>
            <person name="Bachantsang P."/>
            <person name="Barry A."/>
            <person name="Bayul T."/>
            <person name="Berlin A."/>
            <person name="Bessette D."/>
            <person name="Bloom T."/>
            <person name="Blye J."/>
            <person name="Boguslavskiy L."/>
            <person name="Bonnet C."/>
            <person name="Boukhgalter B."/>
            <person name="Bourzgui I."/>
            <person name="Brown A."/>
            <person name="Cahill P."/>
            <person name="Channer S."/>
            <person name="Cheshatsang Y."/>
            <person name="Chuda L."/>
            <person name="Citroen M."/>
            <person name="Collymore A."/>
            <person name="Cooke P."/>
            <person name="Costello M."/>
            <person name="D'Aco K."/>
            <person name="Daza R."/>
            <person name="De Haan G."/>
            <person name="DeGray S."/>
            <person name="DeMaso C."/>
            <person name="Dhargay N."/>
            <person name="Dooley K."/>
            <person name="Dooley E."/>
            <person name="Doricent M."/>
            <person name="Dorje P."/>
            <person name="Dorjee K."/>
            <person name="Dupes A."/>
            <person name="Elong R."/>
            <person name="Falk J."/>
            <person name="Farina A."/>
            <person name="Faro S."/>
            <person name="Ferguson D."/>
            <person name="Fisher S."/>
            <person name="Foley C.D."/>
            <person name="Franke A."/>
            <person name="Friedrich D."/>
            <person name="Gadbois L."/>
            <person name="Gearin G."/>
            <person name="Gearin C.R."/>
            <person name="Giannoukos G."/>
            <person name="Goode T."/>
            <person name="Graham J."/>
            <person name="Grandbois E."/>
            <person name="Grewal S."/>
            <person name="Gyaltsen K."/>
            <person name="Hafez N."/>
            <person name="Hagos B."/>
            <person name="Hall J."/>
            <person name="Henson C."/>
            <person name="Hollinger A."/>
            <person name="Honan T."/>
            <person name="Huard M.D."/>
            <person name="Hughes L."/>
            <person name="Hurhula B."/>
            <person name="Husby M.E."/>
            <person name="Kamat A."/>
            <person name="Kanga B."/>
            <person name="Kashin S."/>
            <person name="Khazanovich D."/>
            <person name="Kisner P."/>
            <person name="Lance K."/>
            <person name="Lara M."/>
            <person name="Lee W."/>
            <person name="Lennon N."/>
            <person name="Letendre F."/>
            <person name="LeVine R."/>
            <person name="Lipovsky A."/>
            <person name="Liu X."/>
            <person name="Liu J."/>
            <person name="Liu S."/>
            <person name="Lokyitsang T."/>
            <person name="Lokyitsang Y."/>
            <person name="Lubonja R."/>
            <person name="Lui A."/>
            <person name="MacDonald P."/>
            <person name="Magnisalis V."/>
            <person name="Maru K."/>
            <person name="Matthews C."/>
            <person name="McCusker W."/>
            <person name="McDonough S."/>
            <person name="Mehta T."/>
            <person name="Meldrim J."/>
            <person name="Meneus L."/>
            <person name="Mihai O."/>
            <person name="Mihalev A."/>
            <person name="Mihova T."/>
            <person name="Mittelman R."/>
            <person name="Mlenga V."/>
            <person name="Montmayeur A."/>
            <person name="Mulrain L."/>
            <person name="Navidi A."/>
            <person name="Naylor J."/>
            <person name="Negash T."/>
            <person name="Nguyen T."/>
            <person name="Nguyen N."/>
            <person name="Nicol R."/>
            <person name="Norbu C."/>
            <person name="Norbu N."/>
            <person name="Novod N."/>
            <person name="O'Neill B."/>
            <person name="Osman S."/>
            <person name="Markiewicz E."/>
            <person name="Oyono O.L."/>
            <person name="Patti C."/>
            <person name="Phunkhang P."/>
            <person name="Pierre F."/>
            <person name="Priest M."/>
            <person name="Raghuraman S."/>
            <person name="Rege F."/>
            <person name="Reyes R."/>
            <person name="Rise C."/>
            <person name="Rogov P."/>
            <person name="Ross K."/>
            <person name="Ryan E."/>
            <person name="Settipalli S."/>
            <person name="Shea T."/>
            <person name="Sherpa N."/>
            <person name="Shi L."/>
            <person name="Shih D."/>
            <person name="Sparrow T."/>
            <person name="Spaulding J."/>
            <person name="Stalker J."/>
            <person name="Stange-Thomann N."/>
            <person name="Stavropoulos S."/>
            <person name="Stone C."/>
            <person name="Strader C."/>
            <person name="Tesfaye S."/>
            <person name="Thomson T."/>
            <person name="Thoulutsang Y."/>
            <person name="Thoulutsang D."/>
            <person name="Topham K."/>
            <person name="Topping I."/>
            <person name="Tsamla T."/>
            <person name="Vassiliev H."/>
            <person name="Vo A."/>
            <person name="Wangchuk T."/>
            <person name="Wangdi T."/>
            <person name="Weiand M."/>
            <person name="Wilkinson J."/>
            <person name="Wilson A."/>
            <person name="Yadav S."/>
            <person name="Young G."/>
            <person name="Yu Q."/>
            <person name="Zembek L."/>
            <person name="Zhong D."/>
            <person name="Zimmer A."/>
            <person name="Zwirko Z."/>
            <person name="Jaffe D.B."/>
            <person name="Alvarez P."/>
            <person name="Brockman W."/>
            <person name="Butler J."/>
            <person name="Chin C."/>
            <person name="Gnerre S."/>
            <person name="Grabherr M."/>
            <person name="Kleber M."/>
            <person name="Mauceli E."/>
            <person name="MacCallum I."/>
        </authorList>
    </citation>
    <scope>NUCLEOTIDE SEQUENCE [LARGE SCALE GENOMIC DNA]</scope>
    <source>
        <strain evidence="7">Tucson 15081-1352.22</strain>
    </source>
</reference>
<dbReference type="FunFam" id="1.20.900.10:FF:000031">
    <property type="entry name" value="Uncharacterized protein, isoform B"/>
    <property type="match status" value="1"/>
</dbReference>
<feature type="compositionally biased region" description="Low complexity" evidence="3">
    <location>
        <begin position="1121"/>
        <end position="1162"/>
    </location>
</feature>
<dbReference type="FunFam" id="2.30.30.40:FF:000072">
    <property type="entry name" value="Unconventional Myosin IB"/>
    <property type="match status" value="1"/>
</dbReference>
<gene>
    <name evidence="6" type="primary">Dmoj\GI22172</name>
    <name evidence="6" type="ORF">Dmoj_GI22172</name>
</gene>
<proteinExistence type="predicted"/>
<dbReference type="AlphaFoldDB" id="A0A0Q9XFS5"/>
<name>A0A0Q9XFS5_DROMO</name>
<dbReference type="eggNOG" id="KOG2070">
    <property type="taxonomic scope" value="Eukaryota"/>
</dbReference>
<evidence type="ECO:0008006" key="8">
    <source>
        <dbReference type="Google" id="ProtNLM"/>
    </source>
</evidence>
<protein>
    <recommendedName>
        <fullName evidence="8">Rho guanine nucleotide exchange factor 7</fullName>
    </recommendedName>
</protein>
<dbReference type="Gene3D" id="1.20.900.10">
    <property type="entry name" value="Dbl homology (DH) domain"/>
    <property type="match status" value="1"/>
</dbReference>
<feature type="compositionally biased region" description="Basic and acidic residues" evidence="3">
    <location>
        <begin position="887"/>
        <end position="906"/>
    </location>
</feature>
<dbReference type="PANTHER" id="PTHR46026:SF1">
    <property type="entry name" value="RHO-TYPE GUANINE NUCLEOTIDE EXCHANGE FACTOR, ISOFORM F"/>
    <property type="match status" value="1"/>
</dbReference>
<dbReference type="KEGG" id="dmo:Dmoj_GI22172"/>
<dbReference type="SMART" id="SM00326">
    <property type="entry name" value="SH3"/>
    <property type="match status" value="1"/>
</dbReference>
<dbReference type="Proteomes" id="UP000009192">
    <property type="component" value="Unassembled WGS sequence"/>
</dbReference>
<feature type="region of interest" description="Disordered" evidence="3">
    <location>
        <begin position="1119"/>
        <end position="1269"/>
    </location>
</feature>
<dbReference type="InterPro" id="IPR036028">
    <property type="entry name" value="SH3-like_dom_sf"/>
</dbReference>
<dbReference type="CDD" id="cd11877">
    <property type="entry name" value="SH3_PIX"/>
    <property type="match status" value="1"/>
</dbReference>
<dbReference type="SUPFAM" id="SSF48065">
    <property type="entry name" value="DBL homology domain (DH-domain)"/>
    <property type="match status" value="1"/>
</dbReference>
<dbReference type="PROSITE" id="PS50002">
    <property type="entry name" value="SH3"/>
    <property type="match status" value="1"/>
</dbReference>
<dbReference type="SUPFAM" id="SSF50044">
    <property type="entry name" value="SH3-domain"/>
    <property type="match status" value="1"/>
</dbReference>
<dbReference type="InParanoid" id="A0A0Q9XFS5"/>
<evidence type="ECO:0000313" key="7">
    <source>
        <dbReference type="Proteomes" id="UP000009192"/>
    </source>
</evidence>
<organism evidence="6 7">
    <name type="scientific">Drosophila mojavensis</name>
    <name type="common">Fruit fly</name>
    <dbReference type="NCBI Taxonomy" id="7230"/>
    <lineage>
        <taxon>Eukaryota</taxon>
        <taxon>Metazoa</taxon>
        <taxon>Ecdysozoa</taxon>
        <taxon>Arthropoda</taxon>
        <taxon>Hexapoda</taxon>
        <taxon>Insecta</taxon>
        <taxon>Pterygota</taxon>
        <taxon>Neoptera</taxon>
        <taxon>Endopterygota</taxon>
        <taxon>Diptera</taxon>
        <taxon>Brachycera</taxon>
        <taxon>Muscomorpha</taxon>
        <taxon>Ephydroidea</taxon>
        <taxon>Drosophilidae</taxon>
        <taxon>Drosophila</taxon>
    </lineage>
</organism>
<feature type="compositionally biased region" description="Polar residues" evidence="3">
    <location>
        <begin position="1173"/>
        <end position="1190"/>
    </location>
</feature>
<dbReference type="PANTHER" id="PTHR46026">
    <property type="entry name" value="RHO-TYPE GUANINE NUCLEOTIDE EXCHANGE FACTOR, ISOFORM F"/>
    <property type="match status" value="1"/>
</dbReference>
<keyword evidence="1 2" id="KW-0728">SH3 domain</keyword>
<dbReference type="OrthoDB" id="6019202at2759"/>
<keyword evidence="7" id="KW-1185">Reference proteome</keyword>
<dbReference type="InterPro" id="IPR035899">
    <property type="entry name" value="DBL_dom_sf"/>
</dbReference>
<dbReference type="GO" id="GO:0005737">
    <property type="term" value="C:cytoplasm"/>
    <property type="evidence" value="ECO:0007669"/>
    <property type="project" value="TreeGrafter"/>
</dbReference>
<dbReference type="GO" id="GO:0005085">
    <property type="term" value="F:guanyl-nucleotide exchange factor activity"/>
    <property type="evidence" value="ECO:0007669"/>
    <property type="project" value="InterPro"/>
</dbReference>
<feature type="domain" description="SH3" evidence="4">
    <location>
        <begin position="2"/>
        <end position="61"/>
    </location>
</feature>
<evidence type="ECO:0000256" key="1">
    <source>
        <dbReference type="ARBA" id="ARBA00022443"/>
    </source>
</evidence>
<feature type="region of interest" description="Disordered" evidence="3">
    <location>
        <begin position="789"/>
        <end position="810"/>
    </location>
</feature>
<dbReference type="FunCoup" id="A0A0Q9XFS5">
    <property type="interactions" value="66"/>
</dbReference>
<feature type="compositionally biased region" description="Polar residues" evidence="3">
    <location>
        <begin position="742"/>
        <end position="762"/>
    </location>
</feature>
<feature type="region of interest" description="Disordered" evidence="3">
    <location>
        <begin position="733"/>
        <end position="770"/>
    </location>
</feature>
<feature type="region of interest" description="Disordered" evidence="3">
    <location>
        <begin position="881"/>
        <end position="919"/>
    </location>
</feature>
<feature type="compositionally biased region" description="Basic residues" evidence="3">
    <location>
        <begin position="1260"/>
        <end position="1269"/>
    </location>
</feature>
<feature type="compositionally biased region" description="Low complexity" evidence="3">
    <location>
        <begin position="435"/>
        <end position="445"/>
    </location>
</feature>
<dbReference type="GO" id="GO:0016192">
    <property type="term" value="P:vesicle-mediated transport"/>
    <property type="evidence" value="ECO:0007669"/>
    <property type="project" value="UniProtKB-ARBA"/>
</dbReference>
<feature type="compositionally biased region" description="Low complexity" evidence="3">
    <location>
        <begin position="1233"/>
        <end position="1254"/>
    </location>
</feature>
<dbReference type="EMBL" id="CH933807">
    <property type="protein sequence ID" value="KRG03518.1"/>
    <property type="molecule type" value="Genomic_DNA"/>
</dbReference>
<dbReference type="Pfam" id="PF00621">
    <property type="entry name" value="RhoGEF"/>
    <property type="match status" value="1"/>
</dbReference>
<dbReference type="Pfam" id="PF00018">
    <property type="entry name" value="SH3_1"/>
    <property type="match status" value="1"/>
</dbReference>
<dbReference type="InterPro" id="IPR001452">
    <property type="entry name" value="SH3_domain"/>
</dbReference>
<evidence type="ECO:0000259" key="5">
    <source>
        <dbReference type="PROSITE" id="PS50010"/>
    </source>
</evidence>
<dbReference type="SMART" id="SM00325">
    <property type="entry name" value="RhoGEF"/>
    <property type="match status" value="1"/>
</dbReference>
<dbReference type="InterPro" id="IPR000219">
    <property type="entry name" value="DH_dom"/>
</dbReference>
<sequence>MEQPLIVRAEYSFMGSNNDELCFKKGDLITVTQREDGGWWEGTLNDKTGWFPSNYVIEYKAPLPLAETIRPPEEIQEYRSVVLKDLLDSERAHVAELQGLLENFLEPMQQTQILSQDEYAQLMCNFVEVVKTHEDLLTQIEECNERVGKLFLTSAPLMKKVHQAYCAAHPKAIVILDKYKDELEKYMERQGASSPGLLVLTTGLSKPFRRLDKYSAMLQELERHMESSHPDRGDTQRSVAVYKDIAATCSATRRQKELELQVLTGPVRNWQGQELSTLGDIIHMGSLNKNCQSDLKKKSFCHTHLKTLLNIVHLVAFITIPHLCALATEQLNQHLDARGYCTRFSLCAYYSQPLQQSAPLRLTLPPNSYPPTAPYANLSAHFARLVKAGRLRSAIVKMLLYPQARQSIDLKRIALRKKRCHKAAKLLKDINANRQESTVSSQSQSELERQNAIELPTDSESYDDEYDNECLRSCDSDPFEYVRFYQHRPLESTCNSTGTFVKHGQRHTSSINLIKVDSLDTEELQVQHELKKESLVIGSKALRALSRKSTERNSSVHTSTATINLGGSSITNCVEEEVEELEVPVEVDQAVEQLSQPSTLKQQSSDASSLYGARLGGAFMACENLASIHDDLSPEKAKPLPAATQLSASPTERHSMPSIFVGNRFNRCADTEVYVPTWRERQQQQQNQSVDAQLLNEEDECVHSSTMDLPAACLAAPDQLQAELLYNYDQAVEQRASHKSDSPSTGNPRSEPSAVRRNSSNELCIEANRPESKRDSIRRCISYQFLQMNNRSAAPPPPPQAPPGAARRDQQPAQHSQCKCRCCESSQCPSPRSSDSGMAGSCTIASPDPPNAECCGTDVLDNVEPEQRFDVCGMFREKFLTPEQTQDEAKEESQHEPKSTDSEPKLESPTTPTTQSSAQFQINTKSIFLASSSMDEAMPTATSNGLQFSDSCSADQLHREPRPTFRSGMYAHWWKKERLPPEVLRGIASAYNKRLPSVTASDSKDSNCSTNSVCSSCYCSLGASGFSEGAIYCALCHNCGEYAGSSTGTTNTTTTTASICSNCPVCSEDMDLNPSGTQRRREAFAAAQPSYSLSLDCPICAARVALATEEDVSAIDAQPVAAARQSQSDAQQHQQQQLQQHQYQQQQQQQQRQQQQQQPAAAGGLGGSIGSSHSDVTTQTEPLLQSSSELQPIHAHSASTTSSASTTTTKSTKSSGAAKPQIKFSPDTKQQDSSGHGIKPGGHPSSGSGSSSSGSGNGGAKRKERKHKG</sequence>
<evidence type="ECO:0000256" key="3">
    <source>
        <dbReference type="SAM" id="MobiDB-lite"/>
    </source>
</evidence>
<dbReference type="CDD" id="cd00160">
    <property type="entry name" value="RhoGEF"/>
    <property type="match status" value="1"/>
</dbReference>
<dbReference type="SMR" id="A0A0Q9XFS5"/>
<evidence type="ECO:0000259" key="4">
    <source>
        <dbReference type="PROSITE" id="PS50002"/>
    </source>
</evidence>
<dbReference type="PRINTS" id="PR00452">
    <property type="entry name" value="SH3DOMAIN"/>
</dbReference>
<dbReference type="PROSITE" id="PS50010">
    <property type="entry name" value="DH_2"/>
    <property type="match status" value="1"/>
</dbReference>
<evidence type="ECO:0000256" key="2">
    <source>
        <dbReference type="PROSITE-ProRule" id="PRU00192"/>
    </source>
</evidence>
<feature type="compositionally biased region" description="Low complexity" evidence="3">
    <location>
        <begin position="1197"/>
        <end position="1215"/>
    </location>
</feature>
<feature type="region of interest" description="Disordered" evidence="3">
    <location>
        <begin position="434"/>
        <end position="464"/>
    </location>
</feature>